<reference evidence="2" key="1">
    <citation type="submission" date="2021-02" db="EMBL/GenBank/DDBJ databases">
        <authorList>
            <person name="Nowell W R."/>
        </authorList>
    </citation>
    <scope>NUCLEOTIDE SEQUENCE</scope>
</reference>
<gene>
    <name evidence="2" type="ORF">BYL167_LOCUS10407</name>
    <name evidence="3" type="ORF">GIL414_LOCUS9616</name>
</gene>
<name>A0A8S2MDJ1_9BILA</name>
<feature type="compositionally biased region" description="Basic and acidic residues" evidence="1">
    <location>
        <begin position="44"/>
        <end position="54"/>
    </location>
</feature>
<dbReference type="Proteomes" id="UP000681967">
    <property type="component" value="Unassembled WGS sequence"/>
</dbReference>
<evidence type="ECO:0000256" key="1">
    <source>
        <dbReference type="SAM" id="MobiDB-lite"/>
    </source>
</evidence>
<sequence length="358" mass="41227">MLPSSNSRLKYRQIPSSIGNHEALDELAMKPTSSRTSNQSPRTANDKWNDDYRKLQRLTADQSLIPSQIRTSSQPPTTRHEKGNDDNRVLRKSVVDQPLNTSQSRSRSSSINSLKSIVIEGQWKYREHDDDRLRLKSIGIENLVAICYEIMNVTLETTHRKQKKTKRSSSTNFSWPIVELDEYKTLSKNDKISLRRAGLLNLVTIVYEAASTSASISQLVRIWREASRSSKSTKTKIQPLMSYEQAFEHLIHQPDDKLLAIALHASLISSHSLSDLKRLGKRLGIRAHQFDMGSIQDSTKQFQNLIKFLREHKLEERRKQQFIDKNILPYEPKRKQGLYANVSGTKFDLSKSIFLYFI</sequence>
<feature type="compositionally biased region" description="Polar residues" evidence="1">
    <location>
        <begin position="59"/>
        <end position="77"/>
    </location>
</feature>
<dbReference type="AlphaFoldDB" id="A0A8S2MDJ1"/>
<organism evidence="2 4">
    <name type="scientific">Rotaria magnacalcarata</name>
    <dbReference type="NCBI Taxonomy" id="392030"/>
    <lineage>
        <taxon>Eukaryota</taxon>
        <taxon>Metazoa</taxon>
        <taxon>Spiralia</taxon>
        <taxon>Gnathifera</taxon>
        <taxon>Rotifera</taxon>
        <taxon>Eurotatoria</taxon>
        <taxon>Bdelloidea</taxon>
        <taxon>Philodinida</taxon>
        <taxon>Philodinidae</taxon>
        <taxon>Rotaria</taxon>
    </lineage>
</organism>
<feature type="region of interest" description="Disordered" evidence="1">
    <location>
        <begin position="1"/>
        <end position="111"/>
    </location>
</feature>
<proteinExistence type="predicted"/>
<feature type="compositionally biased region" description="Low complexity" evidence="1">
    <location>
        <begin position="99"/>
        <end position="111"/>
    </location>
</feature>
<dbReference type="Proteomes" id="UP000681720">
    <property type="component" value="Unassembled WGS sequence"/>
</dbReference>
<evidence type="ECO:0000313" key="4">
    <source>
        <dbReference type="Proteomes" id="UP000681967"/>
    </source>
</evidence>
<feature type="compositionally biased region" description="Basic and acidic residues" evidence="1">
    <location>
        <begin position="78"/>
        <end position="89"/>
    </location>
</feature>
<evidence type="ECO:0000313" key="2">
    <source>
        <dbReference type="EMBL" id="CAF3938930.1"/>
    </source>
</evidence>
<accession>A0A8S2MDJ1</accession>
<dbReference type="EMBL" id="CAJOBJ010003314">
    <property type="protein sequence ID" value="CAF3960912.1"/>
    <property type="molecule type" value="Genomic_DNA"/>
</dbReference>
<comment type="caution">
    <text evidence="2">The sequence shown here is derived from an EMBL/GenBank/DDBJ whole genome shotgun (WGS) entry which is preliminary data.</text>
</comment>
<protein>
    <submittedName>
        <fullName evidence="2">Uncharacterized protein</fullName>
    </submittedName>
</protein>
<evidence type="ECO:0000313" key="3">
    <source>
        <dbReference type="EMBL" id="CAF3960912.1"/>
    </source>
</evidence>
<feature type="compositionally biased region" description="Polar residues" evidence="1">
    <location>
        <begin position="31"/>
        <end position="43"/>
    </location>
</feature>
<dbReference type="EMBL" id="CAJOBH010003128">
    <property type="protein sequence ID" value="CAF3938930.1"/>
    <property type="molecule type" value="Genomic_DNA"/>
</dbReference>
<feature type="compositionally biased region" description="Polar residues" evidence="1">
    <location>
        <begin position="1"/>
        <end position="19"/>
    </location>
</feature>